<dbReference type="EMBL" id="LR796567">
    <property type="protein sequence ID" value="CAB4151654.1"/>
    <property type="molecule type" value="Genomic_DNA"/>
</dbReference>
<accession>A0A6J5MXJ9</accession>
<organism evidence="2">
    <name type="scientific">uncultured Caudovirales phage</name>
    <dbReference type="NCBI Taxonomy" id="2100421"/>
    <lineage>
        <taxon>Viruses</taxon>
        <taxon>Duplodnaviria</taxon>
        <taxon>Heunggongvirae</taxon>
        <taxon>Uroviricota</taxon>
        <taxon>Caudoviricetes</taxon>
        <taxon>Peduoviridae</taxon>
        <taxon>Maltschvirus</taxon>
        <taxon>Maltschvirus maltsch</taxon>
    </lineage>
</organism>
<protein>
    <submittedName>
        <fullName evidence="2">Uncharacterized protein</fullName>
    </submittedName>
</protein>
<keyword evidence="1" id="KW-1133">Transmembrane helix</keyword>
<feature type="transmembrane region" description="Helical" evidence="1">
    <location>
        <begin position="6"/>
        <end position="26"/>
    </location>
</feature>
<evidence type="ECO:0000313" key="2">
    <source>
        <dbReference type="EMBL" id="CAB4151654.1"/>
    </source>
</evidence>
<reference evidence="2" key="1">
    <citation type="submission" date="2020-04" db="EMBL/GenBank/DDBJ databases">
        <authorList>
            <person name="Chiriac C."/>
            <person name="Salcher M."/>
            <person name="Ghai R."/>
            <person name="Kavagutti S V."/>
        </authorList>
    </citation>
    <scope>NUCLEOTIDE SEQUENCE</scope>
</reference>
<sequence>MPPDMIWNVIQTGGLAAAGWFLNTLYSELRRQQILLNKTREEIAKEYVTKIDAHADINRVIARLDALDGKFDRLLERLTK</sequence>
<keyword evidence="1" id="KW-0472">Membrane</keyword>
<evidence type="ECO:0000256" key="1">
    <source>
        <dbReference type="SAM" id="Phobius"/>
    </source>
</evidence>
<name>A0A6J5MXJ9_9CAUD</name>
<proteinExistence type="predicted"/>
<gene>
    <name evidence="2" type="ORF">UFOVP589_29</name>
</gene>
<keyword evidence="1" id="KW-0812">Transmembrane</keyword>